<dbReference type="RefSeq" id="WP_096361023.1">
    <property type="nucleotide sequence ID" value="NZ_AP014879.1"/>
</dbReference>
<organism evidence="1 2">
    <name type="scientific">Sulfuricaulis limicola</name>
    <dbReference type="NCBI Taxonomy" id="1620215"/>
    <lineage>
        <taxon>Bacteria</taxon>
        <taxon>Pseudomonadati</taxon>
        <taxon>Pseudomonadota</taxon>
        <taxon>Gammaproteobacteria</taxon>
        <taxon>Acidiferrobacterales</taxon>
        <taxon>Acidiferrobacteraceae</taxon>
        <taxon>Sulfuricaulis</taxon>
    </lineage>
</organism>
<accession>A0A1B4XHJ4</accession>
<keyword evidence="2" id="KW-1185">Reference proteome</keyword>
<dbReference type="OrthoDB" id="7064023at2"/>
<proteinExistence type="predicted"/>
<gene>
    <name evidence="1" type="ORF">SCL_1966</name>
</gene>
<protein>
    <submittedName>
        <fullName evidence="1">Uncharacterized protein</fullName>
    </submittedName>
</protein>
<dbReference type="AlphaFoldDB" id="A0A1B4XHJ4"/>
<dbReference type="KEGG" id="slim:SCL_1966"/>
<sequence length="84" mass="9982">MLSFLYRLVEHYHREHGLHPNLLYLSPWHYQRLLESLPEMEDQEEVSRFLMMQIVISPEAAHPYVAWLPSDIGAGLARPRERTL</sequence>
<evidence type="ECO:0000313" key="1">
    <source>
        <dbReference type="EMBL" id="BAV34257.1"/>
    </source>
</evidence>
<dbReference type="InParanoid" id="A0A1B4XHJ4"/>
<dbReference type="Proteomes" id="UP000243180">
    <property type="component" value="Chromosome"/>
</dbReference>
<dbReference type="EMBL" id="AP014879">
    <property type="protein sequence ID" value="BAV34257.1"/>
    <property type="molecule type" value="Genomic_DNA"/>
</dbReference>
<name>A0A1B4XHJ4_9GAMM</name>
<reference evidence="1 2" key="1">
    <citation type="submission" date="2015-05" db="EMBL/GenBank/DDBJ databases">
        <title>Complete genome sequence of a sulfur-oxidizing gammaproteobacterium strain HA5.</title>
        <authorList>
            <person name="Miura A."/>
            <person name="Kojima H."/>
            <person name="Fukui M."/>
        </authorList>
    </citation>
    <scope>NUCLEOTIDE SEQUENCE [LARGE SCALE GENOMIC DNA]</scope>
    <source>
        <strain evidence="1 2">HA5</strain>
    </source>
</reference>
<evidence type="ECO:0000313" key="2">
    <source>
        <dbReference type="Proteomes" id="UP000243180"/>
    </source>
</evidence>